<dbReference type="SMART" id="SM00304">
    <property type="entry name" value="HAMP"/>
    <property type="match status" value="3"/>
</dbReference>
<keyword evidence="4 11" id="KW-0812">Transmembrane</keyword>
<dbReference type="CDD" id="cd12914">
    <property type="entry name" value="PDC1_DGC_like"/>
    <property type="match status" value="1"/>
</dbReference>
<feature type="domain" description="HAMP" evidence="13">
    <location>
        <begin position="306"/>
        <end position="359"/>
    </location>
</feature>
<keyword evidence="15" id="KW-1185">Reference proteome</keyword>
<gene>
    <name evidence="14" type="ORF">D7Z54_24110</name>
</gene>
<sequence>MITSTIKRKLIVSFLLVGLIPMGIGAYFIYQLSSDEIVLQEEESMEELAQSTASGMEQWLDRRLSEIKLTSQSENIKSENVDDQLQLMNYVINQEDTFETVVFTDPEGIVRAHTTEDNIDELDLSDREYFQNGMSGNDTISDVLVSNSTGNRIVVVASPVEDDSGEIIGVLSASVNFEALIAQYLDQENNELGNIEPVFVDSENTIQLHENEELIGTTVSESGLNEEWVSVFEQGKEEQGFSIVTENNGDETLSAFAPIPLAGYGLYLTTPMDSVLSVTDNIQLYTIIITIVAAVVIIFVAAIIAGKISNPIRVITEKVKQVADGDLSGEKADVKTNDEVGELTTHFNTMTTNLREIIQEVEENAEQVSSSSEELTASAEQSSQSSEDITQSIQQVASGSETQKNRAQENVDSMEQVSRGVEQMASSATEMAATSTQTLEKANEGGQAVQQTVEKMQTIHEAVTESNEVNQSLGQRSKEIESILSVISDISEQTNLLALNAAIEAARAGEHGKGFAVVAEQVRKLAEESQQSSNKISNIIGDIQQDMEKSTESTAKVTQEVEDGMSIVNQAKERFEEIRSYTQSVSEQIEQIAATSEEISSSSDEVTAAFREMTKITEETSSSAQNVAAGSEQQLASMEEIDSAAQSLSKMATDLQEVVNRFKLNKNTRS</sequence>
<evidence type="ECO:0000256" key="7">
    <source>
        <dbReference type="ARBA" id="ARBA00023224"/>
    </source>
</evidence>
<dbReference type="SUPFAM" id="SSF103190">
    <property type="entry name" value="Sensory domain-like"/>
    <property type="match status" value="1"/>
</dbReference>
<dbReference type="SMART" id="SM00283">
    <property type="entry name" value="MA"/>
    <property type="match status" value="1"/>
</dbReference>
<dbReference type="Pfam" id="PF00672">
    <property type="entry name" value="HAMP"/>
    <property type="match status" value="1"/>
</dbReference>
<dbReference type="EMBL" id="RBVX01000031">
    <property type="protein sequence ID" value="RSL30886.1"/>
    <property type="molecule type" value="Genomic_DNA"/>
</dbReference>
<accession>A0A428MXR3</accession>
<dbReference type="GO" id="GO:0004888">
    <property type="term" value="F:transmembrane signaling receptor activity"/>
    <property type="evidence" value="ECO:0007669"/>
    <property type="project" value="InterPro"/>
</dbReference>
<feature type="compositionally biased region" description="Polar residues" evidence="10">
    <location>
        <begin position="388"/>
        <end position="402"/>
    </location>
</feature>
<dbReference type="Gene3D" id="1.10.287.950">
    <property type="entry name" value="Methyl-accepting chemotaxis protein"/>
    <property type="match status" value="1"/>
</dbReference>
<keyword evidence="2" id="KW-1003">Cell membrane</keyword>
<evidence type="ECO:0000259" key="13">
    <source>
        <dbReference type="PROSITE" id="PS50885"/>
    </source>
</evidence>
<evidence type="ECO:0000256" key="1">
    <source>
        <dbReference type="ARBA" id="ARBA00004651"/>
    </source>
</evidence>
<proteinExistence type="inferred from homology"/>
<dbReference type="PROSITE" id="PS50111">
    <property type="entry name" value="CHEMOTAXIS_TRANSDUC_2"/>
    <property type="match status" value="1"/>
</dbReference>
<dbReference type="CDD" id="cd06225">
    <property type="entry name" value="HAMP"/>
    <property type="match status" value="1"/>
</dbReference>
<name>A0A428MXR3_9BACI</name>
<organism evidence="14 15">
    <name type="scientific">Salibacterium salarium</name>
    <dbReference type="NCBI Taxonomy" id="284579"/>
    <lineage>
        <taxon>Bacteria</taxon>
        <taxon>Bacillati</taxon>
        <taxon>Bacillota</taxon>
        <taxon>Bacilli</taxon>
        <taxon>Bacillales</taxon>
        <taxon>Bacillaceae</taxon>
    </lineage>
</organism>
<evidence type="ECO:0000256" key="10">
    <source>
        <dbReference type="SAM" id="MobiDB-lite"/>
    </source>
</evidence>
<dbReference type="PROSITE" id="PS50885">
    <property type="entry name" value="HAMP"/>
    <property type="match status" value="1"/>
</dbReference>
<dbReference type="Gene3D" id="3.30.450.20">
    <property type="entry name" value="PAS domain"/>
    <property type="match status" value="1"/>
</dbReference>
<dbReference type="Pfam" id="PF02743">
    <property type="entry name" value="dCache_1"/>
    <property type="match status" value="1"/>
</dbReference>
<dbReference type="Pfam" id="PF00015">
    <property type="entry name" value="MCPsignal"/>
    <property type="match status" value="1"/>
</dbReference>
<comment type="similarity">
    <text evidence="8">Belongs to the methyl-accepting chemotaxis (MCP) protein family.</text>
</comment>
<evidence type="ECO:0000313" key="14">
    <source>
        <dbReference type="EMBL" id="RSL30886.1"/>
    </source>
</evidence>
<evidence type="ECO:0000259" key="12">
    <source>
        <dbReference type="PROSITE" id="PS50111"/>
    </source>
</evidence>
<dbReference type="Proteomes" id="UP000275076">
    <property type="component" value="Unassembled WGS sequence"/>
</dbReference>
<dbReference type="InterPro" id="IPR029151">
    <property type="entry name" value="Sensor-like_sf"/>
</dbReference>
<evidence type="ECO:0000256" key="6">
    <source>
        <dbReference type="ARBA" id="ARBA00023136"/>
    </source>
</evidence>
<keyword evidence="3" id="KW-0145">Chemotaxis</keyword>
<dbReference type="InterPro" id="IPR003660">
    <property type="entry name" value="HAMP_dom"/>
</dbReference>
<dbReference type="AlphaFoldDB" id="A0A428MXR3"/>
<dbReference type="CDD" id="cd11386">
    <property type="entry name" value="MCP_signal"/>
    <property type="match status" value="1"/>
</dbReference>
<dbReference type="Gene3D" id="6.10.340.10">
    <property type="match status" value="1"/>
</dbReference>
<keyword evidence="7 9" id="KW-0807">Transducer</keyword>
<feature type="domain" description="Methyl-accepting transducer" evidence="12">
    <location>
        <begin position="378"/>
        <end position="614"/>
    </location>
</feature>
<dbReference type="GO" id="GO:0007165">
    <property type="term" value="P:signal transduction"/>
    <property type="evidence" value="ECO:0007669"/>
    <property type="project" value="UniProtKB-KW"/>
</dbReference>
<comment type="subcellular location">
    <subcellularLocation>
        <location evidence="1">Cell membrane</location>
        <topology evidence="1">Multi-pass membrane protein</topology>
    </subcellularLocation>
</comment>
<evidence type="ECO:0000256" key="4">
    <source>
        <dbReference type="ARBA" id="ARBA00022692"/>
    </source>
</evidence>
<dbReference type="InterPro" id="IPR004089">
    <property type="entry name" value="MCPsignal_dom"/>
</dbReference>
<evidence type="ECO:0000256" key="3">
    <source>
        <dbReference type="ARBA" id="ARBA00022500"/>
    </source>
</evidence>
<evidence type="ECO:0000256" key="11">
    <source>
        <dbReference type="SAM" id="Phobius"/>
    </source>
</evidence>
<dbReference type="InterPro" id="IPR033479">
    <property type="entry name" value="dCache_1"/>
</dbReference>
<evidence type="ECO:0000256" key="8">
    <source>
        <dbReference type="ARBA" id="ARBA00029447"/>
    </source>
</evidence>
<evidence type="ECO:0000256" key="5">
    <source>
        <dbReference type="ARBA" id="ARBA00022989"/>
    </source>
</evidence>
<dbReference type="GO" id="GO:0005886">
    <property type="term" value="C:plasma membrane"/>
    <property type="evidence" value="ECO:0007669"/>
    <property type="project" value="UniProtKB-SubCell"/>
</dbReference>
<keyword evidence="6 11" id="KW-0472">Membrane</keyword>
<dbReference type="PANTHER" id="PTHR32089">
    <property type="entry name" value="METHYL-ACCEPTING CHEMOTAXIS PROTEIN MCPB"/>
    <property type="match status" value="1"/>
</dbReference>
<evidence type="ECO:0000256" key="9">
    <source>
        <dbReference type="PROSITE-ProRule" id="PRU00284"/>
    </source>
</evidence>
<feature type="transmembrane region" description="Helical" evidence="11">
    <location>
        <begin position="284"/>
        <end position="305"/>
    </location>
</feature>
<dbReference type="PRINTS" id="PR00260">
    <property type="entry name" value="CHEMTRNSDUCR"/>
</dbReference>
<feature type="compositionally biased region" description="Low complexity" evidence="10">
    <location>
        <begin position="369"/>
        <end position="387"/>
    </location>
</feature>
<dbReference type="SUPFAM" id="SSF58104">
    <property type="entry name" value="Methyl-accepting chemotaxis protein (MCP) signaling domain"/>
    <property type="match status" value="1"/>
</dbReference>
<feature type="region of interest" description="Disordered" evidence="10">
    <location>
        <begin position="363"/>
        <end position="440"/>
    </location>
</feature>
<feature type="transmembrane region" description="Helical" evidence="11">
    <location>
        <begin position="12"/>
        <end position="30"/>
    </location>
</feature>
<keyword evidence="5 11" id="KW-1133">Transmembrane helix</keyword>
<dbReference type="GO" id="GO:0006935">
    <property type="term" value="P:chemotaxis"/>
    <property type="evidence" value="ECO:0007669"/>
    <property type="project" value="UniProtKB-KW"/>
</dbReference>
<dbReference type="InterPro" id="IPR004090">
    <property type="entry name" value="Chemotax_Me-accpt_rcpt"/>
</dbReference>
<evidence type="ECO:0000313" key="15">
    <source>
        <dbReference type="Proteomes" id="UP000275076"/>
    </source>
</evidence>
<comment type="caution">
    <text evidence="14">The sequence shown here is derived from an EMBL/GenBank/DDBJ whole genome shotgun (WGS) entry which is preliminary data.</text>
</comment>
<dbReference type="OrthoDB" id="9760371at2"/>
<protein>
    <submittedName>
        <fullName evidence="14">Methyl-accepting chemotaxis protein</fullName>
    </submittedName>
</protein>
<reference evidence="14 15" key="1">
    <citation type="submission" date="2018-10" db="EMBL/GenBank/DDBJ databases">
        <title>Draft genome sequence of Bacillus salarius IM0101, isolated from a hypersaline soil in Inner Mongolia, China.</title>
        <authorList>
            <person name="Yamprayoonswat W."/>
            <person name="Boonvisut S."/>
            <person name="Jumpathong W."/>
            <person name="Sittihan S."/>
            <person name="Ruangsuj P."/>
            <person name="Wanthongcharoen S."/>
            <person name="Thongpramul N."/>
            <person name="Pimmason S."/>
            <person name="Yu B."/>
            <person name="Yasawong M."/>
        </authorList>
    </citation>
    <scope>NUCLEOTIDE SEQUENCE [LARGE SCALE GENOMIC DNA]</scope>
    <source>
        <strain evidence="14 15">IM0101</strain>
    </source>
</reference>
<dbReference type="PANTHER" id="PTHR32089:SF112">
    <property type="entry name" value="LYSOZYME-LIKE PROTEIN-RELATED"/>
    <property type="match status" value="1"/>
</dbReference>
<evidence type="ECO:0000256" key="2">
    <source>
        <dbReference type="ARBA" id="ARBA00022475"/>
    </source>
</evidence>
<feature type="compositionally biased region" description="Low complexity" evidence="10">
    <location>
        <begin position="422"/>
        <end position="438"/>
    </location>
</feature>